<reference evidence="2" key="2">
    <citation type="submission" date="2025-09" db="UniProtKB">
        <authorList>
            <consortium name="Ensembl"/>
        </authorList>
    </citation>
    <scope>IDENTIFICATION</scope>
</reference>
<keyword evidence="3" id="KW-1185">Reference proteome</keyword>
<name>A0A8C5SHQ1_LATLA</name>
<evidence type="ECO:0000256" key="1">
    <source>
        <dbReference type="SAM" id="Phobius"/>
    </source>
</evidence>
<feature type="transmembrane region" description="Helical" evidence="1">
    <location>
        <begin position="26"/>
        <end position="45"/>
    </location>
</feature>
<accession>A0A8C5SHQ1</accession>
<dbReference type="AlphaFoldDB" id="A0A8C5SHQ1"/>
<reference evidence="2" key="1">
    <citation type="submission" date="2025-08" db="UniProtKB">
        <authorList>
            <consortium name="Ensembl"/>
        </authorList>
    </citation>
    <scope>IDENTIFICATION</scope>
</reference>
<protein>
    <submittedName>
        <fullName evidence="2">Uncharacterized protein</fullName>
    </submittedName>
</protein>
<sequence>MFKCKHSEYSKKKESVFHDMLPGPLFKVYFLMSFKLFIYSFFFYLGKKARTFDFTAMFEQTRRTAVERSRKILGGICYTKNILLYFVLSGSITMKTKSLSFFI</sequence>
<feature type="transmembrane region" description="Helical" evidence="1">
    <location>
        <begin position="72"/>
        <end position="92"/>
    </location>
</feature>
<keyword evidence="1" id="KW-1133">Transmembrane helix</keyword>
<keyword evidence="1" id="KW-0812">Transmembrane</keyword>
<evidence type="ECO:0000313" key="2">
    <source>
        <dbReference type="Ensembl" id="ENSLLTP00000018216.1"/>
    </source>
</evidence>
<evidence type="ECO:0000313" key="3">
    <source>
        <dbReference type="Proteomes" id="UP000694406"/>
    </source>
</evidence>
<dbReference type="Ensembl" id="ENSLLTT00000018896.1">
    <property type="protein sequence ID" value="ENSLLTP00000018216.1"/>
    <property type="gene ID" value="ENSLLTG00000013805.1"/>
</dbReference>
<dbReference type="Proteomes" id="UP000694406">
    <property type="component" value="Unplaced"/>
</dbReference>
<proteinExistence type="predicted"/>
<keyword evidence="1" id="KW-0472">Membrane</keyword>
<organism evidence="2 3">
    <name type="scientific">Laticauda laticaudata</name>
    <name type="common">Blue-ringed sea krait</name>
    <name type="synonym">Blue-lipped sea krait</name>
    <dbReference type="NCBI Taxonomy" id="8630"/>
    <lineage>
        <taxon>Eukaryota</taxon>
        <taxon>Metazoa</taxon>
        <taxon>Chordata</taxon>
        <taxon>Craniata</taxon>
        <taxon>Vertebrata</taxon>
        <taxon>Euteleostomi</taxon>
        <taxon>Lepidosauria</taxon>
        <taxon>Squamata</taxon>
        <taxon>Bifurcata</taxon>
        <taxon>Unidentata</taxon>
        <taxon>Episquamata</taxon>
        <taxon>Toxicofera</taxon>
        <taxon>Serpentes</taxon>
        <taxon>Colubroidea</taxon>
        <taxon>Elapidae</taxon>
        <taxon>Laticaudinae</taxon>
        <taxon>Laticauda</taxon>
    </lineage>
</organism>